<evidence type="ECO:0000256" key="1">
    <source>
        <dbReference type="SAM" id="Phobius"/>
    </source>
</evidence>
<dbReference type="Proteomes" id="UP001597041">
    <property type="component" value="Unassembled WGS sequence"/>
</dbReference>
<comment type="caution">
    <text evidence="2">The sequence shown here is derived from an EMBL/GenBank/DDBJ whole genome shotgun (WGS) entry which is preliminary data.</text>
</comment>
<keyword evidence="1" id="KW-0812">Transmembrane</keyword>
<evidence type="ECO:0000313" key="3">
    <source>
        <dbReference type="Proteomes" id="UP001597041"/>
    </source>
</evidence>
<accession>A0ABW3NNU2</accession>
<gene>
    <name evidence="2" type="ORF">ACFQ19_19645</name>
</gene>
<sequence>MFQSLFIFVVIGILNIIETVHYVQNGETFFGNPLGVIWLLWGVATISLIAFYFLRKKQQERFWKISQESFDMDRELDTAEGEYFYQMPITKLFDKMPIMIKGDHDFTFQLYFKNLWYKFLTLFQVLPASSGITVTSNQNTVKVIPDKIFRPKFYYDVYWNETFYGRLRSKGFFKEGGSKKYLNFIFTTSEEETLTIQSDYFSMETKIQDTEEKELLTAKRTYFDLAKDEKTNRRGEQHHIQVAESKLPTEILLSLYVQVMGVR</sequence>
<name>A0ABW3NNU2_9BACI</name>
<organism evidence="2 3">
    <name type="scientific">Oceanobacillus locisalsi</name>
    <dbReference type="NCBI Taxonomy" id="546107"/>
    <lineage>
        <taxon>Bacteria</taxon>
        <taxon>Bacillati</taxon>
        <taxon>Bacillota</taxon>
        <taxon>Bacilli</taxon>
        <taxon>Bacillales</taxon>
        <taxon>Bacillaceae</taxon>
        <taxon>Oceanobacillus</taxon>
    </lineage>
</organism>
<evidence type="ECO:0000313" key="2">
    <source>
        <dbReference type="EMBL" id="MFD1068211.1"/>
    </source>
</evidence>
<keyword evidence="1" id="KW-1133">Transmembrane helix</keyword>
<protein>
    <recommendedName>
        <fullName evidence="4">SMODS-associating 2TM beta-strand rich effector domain-containing protein</fullName>
    </recommendedName>
</protein>
<keyword evidence="3" id="KW-1185">Reference proteome</keyword>
<dbReference type="RefSeq" id="WP_379594496.1">
    <property type="nucleotide sequence ID" value="NZ_JBHTKK010000041.1"/>
</dbReference>
<proteinExistence type="predicted"/>
<keyword evidence="1" id="KW-0472">Membrane</keyword>
<dbReference type="EMBL" id="JBHTKK010000041">
    <property type="protein sequence ID" value="MFD1068211.1"/>
    <property type="molecule type" value="Genomic_DNA"/>
</dbReference>
<feature type="transmembrane region" description="Helical" evidence="1">
    <location>
        <begin position="35"/>
        <end position="54"/>
    </location>
</feature>
<reference evidence="3" key="1">
    <citation type="journal article" date="2019" name="Int. J. Syst. Evol. Microbiol.">
        <title>The Global Catalogue of Microorganisms (GCM) 10K type strain sequencing project: providing services to taxonomists for standard genome sequencing and annotation.</title>
        <authorList>
            <consortium name="The Broad Institute Genomics Platform"/>
            <consortium name="The Broad Institute Genome Sequencing Center for Infectious Disease"/>
            <person name="Wu L."/>
            <person name="Ma J."/>
        </authorList>
    </citation>
    <scope>NUCLEOTIDE SEQUENCE [LARGE SCALE GENOMIC DNA]</scope>
    <source>
        <strain evidence="3">CCUG 56608</strain>
    </source>
</reference>
<evidence type="ECO:0008006" key="4">
    <source>
        <dbReference type="Google" id="ProtNLM"/>
    </source>
</evidence>